<dbReference type="CDD" id="cd00862">
    <property type="entry name" value="ProRS_anticodon_zinc"/>
    <property type="match status" value="1"/>
</dbReference>
<dbReference type="InterPro" id="IPR002314">
    <property type="entry name" value="aa-tRNA-synt_IIb"/>
</dbReference>
<keyword evidence="13" id="KW-1185">Reference proteome</keyword>
<proteinExistence type="inferred from homology"/>
<dbReference type="InterPro" id="IPR011035">
    <property type="entry name" value="Ribosomal_bL25/Gln-tRNA_synth"/>
</dbReference>
<feature type="transmembrane region" description="Helical" evidence="8">
    <location>
        <begin position="80"/>
        <end position="102"/>
    </location>
</feature>
<dbReference type="InterPro" id="IPR000738">
    <property type="entry name" value="WHEP-TRS_dom"/>
</dbReference>
<feature type="compositionally biased region" description="Polar residues" evidence="7">
    <location>
        <begin position="843"/>
        <end position="852"/>
    </location>
</feature>
<dbReference type="OrthoDB" id="1350766at2759"/>
<dbReference type="Pfam" id="PF03129">
    <property type="entry name" value="HGTP_anticodon"/>
    <property type="match status" value="1"/>
</dbReference>
<accession>A0A834RFQ3</accession>
<dbReference type="InterPro" id="IPR020058">
    <property type="entry name" value="Glu/Gln-tRNA-synth_Ib_cat-dom"/>
</dbReference>
<dbReference type="InterPro" id="IPR020061">
    <property type="entry name" value="Glu_tRNA_lig_a-bdl"/>
</dbReference>
<dbReference type="CDD" id="cd00778">
    <property type="entry name" value="ProRS_core_arch_euk"/>
    <property type="match status" value="1"/>
</dbReference>
<dbReference type="Pfam" id="PF00587">
    <property type="entry name" value="tRNA-synt_2b"/>
    <property type="match status" value="1"/>
</dbReference>
<dbReference type="FunFam" id="1.10.1160.10:FF:000001">
    <property type="entry name" value="Glutamine--tRNA ligase"/>
    <property type="match status" value="1"/>
</dbReference>
<dbReference type="InterPro" id="IPR036621">
    <property type="entry name" value="Anticodon-bd_dom_sf"/>
</dbReference>
<dbReference type="FunFam" id="3.40.50.800:FF:000005">
    <property type="entry name" value="bifunctional glutamate/proline--tRNA ligase"/>
    <property type="match status" value="1"/>
</dbReference>
<dbReference type="NCBIfam" id="TIGR00463">
    <property type="entry name" value="gltX_arch"/>
    <property type="match status" value="1"/>
</dbReference>
<dbReference type="InterPro" id="IPR020056">
    <property type="entry name" value="Rbsml_bL25/Gln-tRNA_synth_N"/>
</dbReference>
<dbReference type="GO" id="GO:0006433">
    <property type="term" value="P:prolyl-tRNA aminoacylation"/>
    <property type="evidence" value="ECO:0007669"/>
    <property type="project" value="InterPro"/>
</dbReference>
<keyword evidence="2" id="KW-0547">Nucleotide-binding</keyword>
<dbReference type="InterPro" id="IPR033721">
    <property type="entry name" value="ProRS_core_arch_euk"/>
</dbReference>
<dbReference type="PROSITE" id="PS00178">
    <property type="entry name" value="AA_TRNA_LIGASE_I"/>
    <property type="match status" value="1"/>
</dbReference>
<feature type="region of interest" description="Disordered" evidence="7">
    <location>
        <begin position="131"/>
        <end position="173"/>
    </location>
</feature>
<evidence type="ECO:0000259" key="10">
    <source>
        <dbReference type="PROSITE" id="PS51185"/>
    </source>
</evidence>
<dbReference type="Gene3D" id="3.30.930.10">
    <property type="entry name" value="Bira Bifunctional Protein, Domain 2"/>
    <property type="match status" value="1"/>
</dbReference>
<dbReference type="Gene3D" id="1.10.1160.10">
    <property type="entry name" value="Glutamyl-trna Synthetase, Domain 2"/>
    <property type="match status" value="1"/>
</dbReference>
<evidence type="ECO:0000256" key="1">
    <source>
        <dbReference type="ARBA" id="ARBA00022598"/>
    </source>
</evidence>
<dbReference type="GO" id="GO:0017101">
    <property type="term" value="C:aminoacyl-tRNA synthetase multienzyme complex"/>
    <property type="evidence" value="ECO:0007669"/>
    <property type="project" value="TreeGrafter"/>
</dbReference>
<evidence type="ECO:0000313" key="13">
    <source>
        <dbReference type="Proteomes" id="UP000070412"/>
    </source>
</evidence>
<dbReference type="HAMAP" id="MF_02076">
    <property type="entry name" value="Glu_tRNA_synth_type2"/>
    <property type="match status" value="1"/>
</dbReference>
<dbReference type="SUPFAM" id="SSF47060">
    <property type="entry name" value="S15/NS1 RNA-binding domain"/>
    <property type="match status" value="1"/>
</dbReference>
<evidence type="ECO:0000259" key="9">
    <source>
        <dbReference type="PROSITE" id="PS50862"/>
    </source>
</evidence>
<keyword evidence="8" id="KW-0472">Membrane</keyword>
<dbReference type="InterPro" id="IPR049437">
    <property type="entry name" value="tRNA-synt_1c_C2"/>
</dbReference>
<dbReference type="InterPro" id="IPR016061">
    <property type="entry name" value="Pro-tRNA_ligase_II_C"/>
</dbReference>
<feature type="coiled-coil region" evidence="6">
    <location>
        <begin position="768"/>
        <end position="795"/>
    </location>
</feature>
<dbReference type="SUPFAM" id="SSF50715">
    <property type="entry name" value="Ribosomal protein L25-like"/>
    <property type="match status" value="1"/>
</dbReference>
<dbReference type="PROSITE" id="PS51185">
    <property type="entry name" value="WHEP_TRS_2"/>
    <property type="match status" value="1"/>
</dbReference>
<dbReference type="Gene3D" id="3.90.800.10">
    <property type="entry name" value="Glutamyl-tRNA Synthetase, Domain 3"/>
    <property type="match status" value="1"/>
</dbReference>
<feature type="compositionally biased region" description="Polar residues" evidence="7">
    <location>
        <begin position="164"/>
        <end position="173"/>
    </location>
</feature>
<gene>
    <name evidence="11" type="ORF">SSS_4568</name>
</gene>
<evidence type="ECO:0000256" key="3">
    <source>
        <dbReference type="ARBA" id="ARBA00022840"/>
    </source>
</evidence>
<dbReference type="InterPro" id="IPR006195">
    <property type="entry name" value="aa-tRNA-synth_II"/>
</dbReference>
<dbReference type="PROSITE" id="PS00762">
    <property type="entry name" value="WHEP_TRS_1"/>
    <property type="match status" value="1"/>
</dbReference>
<dbReference type="GO" id="GO:0005737">
    <property type="term" value="C:cytoplasm"/>
    <property type="evidence" value="ECO:0007669"/>
    <property type="project" value="InterPro"/>
</dbReference>
<dbReference type="EMBL" id="WVUK01000007">
    <property type="protein sequence ID" value="KAF7496434.1"/>
    <property type="molecule type" value="Genomic_DNA"/>
</dbReference>
<feature type="domain" description="Aminoacyl-transfer RNA synthetases class-II family profile" evidence="9">
    <location>
        <begin position="900"/>
        <end position="1142"/>
    </location>
</feature>
<dbReference type="FunFam" id="3.30.930.10:FF:000007">
    <property type="entry name" value="Bifunctional glutamate/proline--tRNA ligase"/>
    <property type="match status" value="1"/>
</dbReference>
<dbReference type="InterPro" id="IPR004526">
    <property type="entry name" value="Glu-tRNA-synth_arc/euk"/>
</dbReference>
<evidence type="ECO:0000313" key="11">
    <source>
        <dbReference type="EMBL" id="KAF7496434.1"/>
    </source>
</evidence>
<dbReference type="InterPro" id="IPR004499">
    <property type="entry name" value="Pro-tRNA-ligase_IIa_arc-type"/>
</dbReference>
<dbReference type="GO" id="GO:0006424">
    <property type="term" value="P:glutamyl-tRNA aminoacylation"/>
    <property type="evidence" value="ECO:0007669"/>
    <property type="project" value="InterPro"/>
</dbReference>
<feature type="transmembrane region" description="Helical" evidence="8">
    <location>
        <begin position="12"/>
        <end position="34"/>
    </location>
</feature>
<dbReference type="SUPFAM" id="SSF55681">
    <property type="entry name" value="Class II aaRS and biotin synthetases"/>
    <property type="match status" value="1"/>
</dbReference>
<dbReference type="FunFam" id="3.90.800.10:FF:000001">
    <property type="entry name" value="Glutamine--tRNA ligase"/>
    <property type="match status" value="1"/>
</dbReference>
<dbReference type="Gene3D" id="1.10.287.10">
    <property type="entry name" value="S15/NS1, RNA-binding"/>
    <property type="match status" value="1"/>
</dbReference>
<dbReference type="InterPro" id="IPR000924">
    <property type="entry name" value="Glu/Gln-tRNA-synth"/>
</dbReference>
<evidence type="ECO:0000313" key="12">
    <source>
        <dbReference type="EnsemblMetazoa" id="KAF7496434.1"/>
    </source>
</evidence>
<dbReference type="Pfam" id="PF09180">
    <property type="entry name" value="ProRS-C_1"/>
    <property type="match status" value="1"/>
</dbReference>
<feature type="compositionally biased region" description="Polar residues" evidence="7">
    <location>
        <begin position="136"/>
        <end position="151"/>
    </location>
</feature>
<keyword evidence="4" id="KW-0648">Protein biosynthesis</keyword>
<evidence type="ECO:0000256" key="6">
    <source>
        <dbReference type="SAM" id="Coils"/>
    </source>
</evidence>
<feature type="region of interest" description="Disordered" evidence="7">
    <location>
        <begin position="796"/>
        <end position="852"/>
    </location>
</feature>
<feature type="domain" description="WHEP-TRS" evidence="10">
    <location>
        <begin position="750"/>
        <end position="806"/>
    </location>
</feature>
<dbReference type="InterPro" id="IPR045864">
    <property type="entry name" value="aa-tRNA-synth_II/BPL/LPL"/>
</dbReference>
<dbReference type="InterPro" id="IPR001412">
    <property type="entry name" value="aa-tRNA-synth_I_CS"/>
</dbReference>
<keyword evidence="1 11" id="KW-0436">Ligase</keyword>
<dbReference type="Gene3D" id="2.40.240.10">
    <property type="entry name" value="Ribosomal Protein L25, Chain P"/>
    <property type="match status" value="2"/>
</dbReference>
<evidence type="ECO:0000256" key="7">
    <source>
        <dbReference type="SAM" id="MobiDB-lite"/>
    </source>
</evidence>
<dbReference type="PRINTS" id="PR00987">
    <property type="entry name" value="TRNASYNTHGLU"/>
</dbReference>
<dbReference type="InterPro" id="IPR009068">
    <property type="entry name" value="uS15_NS1_RNA-bd_sf"/>
</dbReference>
<sequence>MDCLNLKQRKQLKFSTLCSLVLSLLLFLLLWRCWRPHCSLSLSLSFALFLPNLVSFALFRELKRRTSNTKVLNTSKLFCLKAFPICFIGVRFSLFFSAAFSIRFHVYYIHCLIVKILDSVSNLPSAPMGKNKNKSAEFQTSDMDKQNCQSSRSKRNVDMKSNSKDGQVSVSKQSQDEGKYLELENAVLGQVVVRFPPEASGYLHIGHAKAALLNAHYQRLYQGKLIFRFDDTNPEKEKESFEKIIEGDIEMLGIKPDVRSYTSDYFELMIQYATKLIEAGLAYVDDTDPLQMKTERDQRKYSKNYNNSVEKNLQIWNDMVEGLFEDQGYCLRAKIDMQSDNGALRDPIIFRCKKQAHPRTGLRYKVYPTYDFACPIVDSIEGVTHALRTSEYMDRDAQYYWFCDSLKIRKPIIAAYSRLNLMNTVLSKRKLTYFVEQGLVNGWDDPRMPTVRGILRRGLTVQGLKNFITSQGSSKAVVVMDWDKIWAFNRKVIDFDAPRYSSVEKLNSVPVIIEDEEELLESVVEVALHPKNPALGVRKLTVGKRLIIDQSDAQMIDSTMTVTFIGWGNLKITSVEKNSSGLILSIKAKLDLSNKDFKKTLKITWLEEQSTIPAILIYYDNLIRKPVLSKEEDFKEFINLDSKMSIEAFVDKELKSLSKGSIIQIQRKGFFICDSAFDDCVSNFAGKSKPIYLISIPDGTTDLKIFPKSVQEWKNRIAWKEKEEKPVQSIAKKDVQSVSNTIVDTKDILNDKQLDALIRKQGDRIREMKSNKADKKTLEIEIQQLLQLKSQFKNISGKDWKPDTKPNENDVNKSKNGKSSEKEIPDQSKQTSSKSKSKKAENQEANTKNSSKVIKKQTRLGIECKKSVNYSEWYTEVIKKAEMIEYYDVSGCYILRPWAFSIWETIQQYFDSSIKKMGVENCYFPIFISKSALETEKTHIADFAPEVAWVTKSGSSEMAEPVAIRPTSETVMYPSYAKWVQSHRDLPIKLNQWCNVVRWEFKQPTPFLRTREFLWQEGHSAFATEQEAMDEVLAILELYAEIYENLLAIPVIRGKKTEKEKFAGGQMTTTCEAYVHVNGRGIQGATSHYLGQNFSKMFGIQFENPDLVGEKCFAYQNSWGMSTRTIGALVMIHGDDKGLVLPPKVAPKQVVIVPCGITATIQDDEKKNLLGACEKFKIKLAQHNIRVVLDDDDHHSPGWKFNHWELKGVPVRVEIGPKDLIANECVAVRRDSGVKESFSLEDAEQKIINLLNTIQNDMFLKAKQILNNNLIVTESWSKLLEHLDKKSIIIAPFCGEIVCEDQIRKDSTNDEGCEESGPLMGAKSLCIPFDQPKKLAQGTVCVHPDCHREAKFYTLFGRSY</sequence>
<evidence type="ECO:0000256" key="2">
    <source>
        <dbReference type="ARBA" id="ARBA00022741"/>
    </source>
</evidence>
<dbReference type="Pfam" id="PF00458">
    <property type="entry name" value="WHEP-TRS"/>
    <property type="match status" value="1"/>
</dbReference>
<dbReference type="FunFam" id="3.40.50.620:FF:000070">
    <property type="entry name" value="Bifunctional glutamate/proline--tRNA ligase"/>
    <property type="match status" value="1"/>
</dbReference>
<reference evidence="13" key="1">
    <citation type="journal article" date="2020" name="PLoS Negl. Trop. Dis.">
        <title>High-quality nuclear genome for Sarcoptes scabiei-A critical resource for a neglected parasite.</title>
        <authorList>
            <person name="Korhonen P.K."/>
            <person name="Gasser R.B."/>
            <person name="Ma G."/>
            <person name="Wang T."/>
            <person name="Stroehlein A.J."/>
            <person name="Young N.D."/>
            <person name="Ang C.S."/>
            <person name="Fernando D.D."/>
            <person name="Lu H.C."/>
            <person name="Taylor S."/>
            <person name="Reynolds S.L."/>
            <person name="Mofiz E."/>
            <person name="Najaraj S.H."/>
            <person name="Gowda H."/>
            <person name="Madugundu A."/>
            <person name="Renuse S."/>
            <person name="Holt D."/>
            <person name="Pandey A."/>
            <person name="Papenfuss A.T."/>
            <person name="Fischer K."/>
        </authorList>
    </citation>
    <scope>NUCLEOTIDE SEQUENCE [LARGE SCALE GENOMIC DNA]</scope>
</reference>
<dbReference type="Gene3D" id="3.40.50.620">
    <property type="entry name" value="HUPs"/>
    <property type="match status" value="1"/>
</dbReference>
<dbReference type="GO" id="GO:0004818">
    <property type="term" value="F:glutamate-tRNA ligase activity"/>
    <property type="evidence" value="ECO:0007669"/>
    <property type="project" value="InterPro"/>
</dbReference>
<dbReference type="NCBIfam" id="TIGR00408">
    <property type="entry name" value="proS_fam_I"/>
    <property type="match status" value="1"/>
</dbReference>
<dbReference type="Gene3D" id="3.40.50.800">
    <property type="entry name" value="Anticodon-binding domain"/>
    <property type="match status" value="1"/>
</dbReference>
<dbReference type="SUPFAM" id="SSF52374">
    <property type="entry name" value="Nucleotidylyl transferase"/>
    <property type="match status" value="1"/>
</dbReference>
<dbReference type="GO" id="GO:0004827">
    <property type="term" value="F:proline-tRNA ligase activity"/>
    <property type="evidence" value="ECO:0007669"/>
    <property type="project" value="InterPro"/>
</dbReference>
<dbReference type="InterPro" id="IPR020059">
    <property type="entry name" value="Glu/Gln-tRNA-synth_Ib_codon-bd"/>
</dbReference>
<dbReference type="Gene3D" id="3.30.110.30">
    <property type="entry name" value="C-terminal domain of ProRS"/>
    <property type="match status" value="1"/>
</dbReference>
<dbReference type="SUPFAM" id="SSF52954">
    <property type="entry name" value="Class II aaRS ABD-related"/>
    <property type="match status" value="1"/>
</dbReference>
<dbReference type="EnsemblMetazoa" id="SSS_4568s_mrna">
    <property type="protein sequence ID" value="KAF7496434.1"/>
    <property type="gene ID" value="SSS_4568"/>
</dbReference>
<dbReference type="GO" id="GO:0005524">
    <property type="term" value="F:ATP binding"/>
    <property type="evidence" value="ECO:0007669"/>
    <property type="project" value="UniProtKB-KW"/>
</dbReference>
<dbReference type="PANTHER" id="PTHR43382">
    <property type="entry name" value="PROLYL-TRNA SYNTHETASE"/>
    <property type="match status" value="1"/>
</dbReference>
<dbReference type="Pfam" id="PF00749">
    <property type="entry name" value="tRNA-synt_1c"/>
    <property type="match status" value="1"/>
</dbReference>
<dbReference type="Pfam" id="PF03950">
    <property type="entry name" value="tRNA-synt_1c_C"/>
    <property type="match status" value="1"/>
</dbReference>
<evidence type="ECO:0000256" key="4">
    <source>
        <dbReference type="ARBA" id="ARBA00022917"/>
    </source>
</evidence>
<dbReference type="InterPro" id="IPR017449">
    <property type="entry name" value="Pro-tRNA_synth_II"/>
</dbReference>
<dbReference type="SMART" id="SM00946">
    <property type="entry name" value="ProRS-C_1"/>
    <property type="match status" value="1"/>
</dbReference>
<keyword evidence="8" id="KW-1133">Transmembrane helix</keyword>
<dbReference type="PANTHER" id="PTHR43382:SF2">
    <property type="entry name" value="BIFUNCTIONAL GLUTAMATE_PROLINE--TRNA LIGASE"/>
    <property type="match status" value="1"/>
</dbReference>
<dbReference type="SUPFAM" id="SSF64586">
    <property type="entry name" value="C-terminal domain of ProRS"/>
    <property type="match status" value="1"/>
</dbReference>
<dbReference type="PROSITE" id="PS50862">
    <property type="entry name" value="AA_TRNA_LIGASE_II"/>
    <property type="match status" value="1"/>
</dbReference>
<dbReference type="InterPro" id="IPR014729">
    <property type="entry name" value="Rossmann-like_a/b/a_fold"/>
</dbReference>
<dbReference type="InterPro" id="IPR004154">
    <property type="entry name" value="Anticodon-bd"/>
</dbReference>
<feature type="transmembrane region" description="Helical" evidence="8">
    <location>
        <begin position="40"/>
        <end position="59"/>
    </location>
</feature>
<organism evidence="11">
    <name type="scientific">Sarcoptes scabiei</name>
    <name type="common">Itch mite</name>
    <name type="synonym">Acarus scabiei</name>
    <dbReference type="NCBI Taxonomy" id="52283"/>
    <lineage>
        <taxon>Eukaryota</taxon>
        <taxon>Metazoa</taxon>
        <taxon>Ecdysozoa</taxon>
        <taxon>Arthropoda</taxon>
        <taxon>Chelicerata</taxon>
        <taxon>Arachnida</taxon>
        <taxon>Acari</taxon>
        <taxon>Acariformes</taxon>
        <taxon>Sarcoptiformes</taxon>
        <taxon>Astigmata</taxon>
        <taxon>Psoroptidia</taxon>
        <taxon>Sarcoptoidea</taxon>
        <taxon>Sarcoptidae</taxon>
        <taxon>Sarcoptinae</taxon>
        <taxon>Sarcoptes</taxon>
    </lineage>
</organism>
<keyword evidence="6" id="KW-0175">Coiled coil</keyword>
<dbReference type="Pfam" id="PF20974">
    <property type="entry name" value="tRNA-synt_1c_C2"/>
    <property type="match status" value="1"/>
</dbReference>
<reference evidence="11" key="2">
    <citation type="submission" date="2020-01" db="EMBL/GenBank/DDBJ databases">
        <authorList>
            <person name="Korhonen P.K.K."/>
            <person name="Guangxu M.G."/>
            <person name="Wang T.W."/>
            <person name="Stroehlein A.J.S."/>
            <person name="Young N.D."/>
            <person name="Ang C.-S.A."/>
            <person name="Fernando D.W.F."/>
            <person name="Lu H.L."/>
            <person name="Taylor S.T."/>
            <person name="Ehtesham M.E.M."/>
            <person name="Najaraj S.H.N."/>
            <person name="Harsha G.H.G."/>
            <person name="Madugundu A.M."/>
            <person name="Renuse S.R."/>
            <person name="Holt D.H."/>
            <person name="Pandey A.P."/>
            <person name="Papenfuss A.P."/>
            <person name="Gasser R.B.G."/>
            <person name="Fischer K.F."/>
        </authorList>
    </citation>
    <scope>NUCLEOTIDE SEQUENCE</scope>
    <source>
        <strain evidence="11">SSS_KF_BRIS2020</strain>
    </source>
</reference>
<evidence type="ECO:0000256" key="5">
    <source>
        <dbReference type="ARBA" id="ARBA00023146"/>
    </source>
</evidence>
<keyword evidence="3" id="KW-0067">ATP-binding</keyword>
<dbReference type="FunFam" id="3.30.110.30:FF:000001">
    <property type="entry name" value="Bifunctional glutamate/proline--tRNA ligase"/>
    <property type="match status" value="1"/>
</dbReference>
<feature type="compositionally biased region" description="Basic and acidic residues" evidence="7">
    <location>
        <begin position="796"/>
        <end position="826"/>
    </location>
</feature>
<dbReference type="SMART" id="SM00991">
    <property type="entry name" value="WHEP-TRS"/>
    <property type="match status" value="1"/>
</dbReference>
<dbReference type="HAMAP" id="MF_01571">
    <property type="entry name" value="Pro_tRNA_synth_type3"/>
    <property type="match status" value="1"/>
</dbReference>
<dbReference type="Proteomes" id="UP000070412">
    <property type="component" value="Unassembled WGS sequence"/>
</dbReference>
<reference evidence="12" key="3">
    <citation type="submission" date="2022-06" db="UniProtKB">
        <authorList>
            <consortium name="EnsemblMetazoa"/>
        </authorList>
    </citation>
    <scope>IDENTIFICATION</scope>
</reference>
<evidence type="ECO:0000256" key="8">
    <source>
        <dbReference type="SAM" id="Phobius"/>
    </source>
</evidence>
<protein>
    <submittedName>
        <fullName evidence="11">Bifunctional glutamate/proline--tRNA ligase</fullName>
    </submittedName>
</protein>
<keyword evidence="5" id="KW-0030">Aminoacyl-tRNA synthetase</keyword>
<keyword evidence="8" id="KW-0812">Transmembrane</keyword>
<name>A0A834RFQ3_SARSC</name>